<evidence type="ECO:0000313" key="11">
    <source>
        <dbReference type="EMBL" id="BBD05321.1"/>
    </source>
</evidence>
<dbReference type="EMBL" id="LC203442">
    <property type="protein sequence ID" value="BBD05319.1"/>
    <property type="molecule type" value="Genomic_DNA"/>
</dbReference>
<dbReference type="GO" id="GO:0046872">
    <property type="term" value="F:metal ion binding"/>
    <property type="evidence" value="ECO:0007669"/>
    <property type="project" value="UniProtKB-KW"/>
</dbReference>
<evidence type="ECO:0000259" key="4">
    <source>
        <dbReference type="Pfam" id="PF21302"/>
    </source>
</evidence>
<accession>A0A2Z6AQZ0</accession>
<evidence type="ECO:0000313" key="16">
    <source>
        <dbReference type="EMBL" id="BBD05326.1"/>
    </source>
</evidence>
<dbReference type="SUPFAM" id="SSF53335">
    <property type="entry name" value="S-adenosyl-L-methionine-dependent methyltransferases"/>
    <property type="match status" value="1"/>
</dbReference>
<dbReference type="InterPro" id="IPR025714">
    <property type="entry name" value="Methyltranfer_dom"/>
</dbReference>
<keyword evidence="2" id="KW-0949">S-adenosyl-L-methionine</keyword>
<evidence type="ECO:0000259" key="3">
    <source>
        <dbReference type="Pfam" id="PF13847"/>
    </source>
</evidence>
<name>A0A2Z6AQZ0_9ENTE</name>
<keyword evidence="1" id="KW-0862">Zinc</keyword>
<protein>
    <submittedName>
        <fullName evidence="13">Ribosomal RNA large subunit methyltransferase A</fullName>
    </submittedName>
</protein>
<dbReference type="InterPro" id="IPR016718">
    <property type="entry name" value="rRNA_m1G-MeTrfase_A_prd"/>
</dbReference>
<dbReference type="GO" id="GO:0008168">
    <property type="term" value="F:methyltransferase activity"/>
    <property type="evidence" value="ECO:0007669"/>
    <property type="project" value="UniProtKB-KW"/>
</dbReference>
<dbReference type="InterPro" id="IPR048647">
    <property type="entry name" value="RlmA_N"/>
</dbReference>
<dbReference type="EMBL" id="LC203449">
    <property type="protein sequence ID" value="BBD05326.1"/>
    <property type="molecule type" value="Genomic_DNA"/>
</dbReference>
<dbReference type="Pfam" id="PF21302">
    <property type="entry name" value="Zn_ribbon_RlmA"/>
    <property type="match status" value="1"/>
</dbReference>
<keyword evidence="13" id="KW-0808">Transferase</keyword>
<dbReference type="EMBL" id="LC203439">
    <property type="protein sequence ID" value="BBD05316.1"/>
    <property type="molecule type" value="Genomic_DNA"/>
</dbReference>
<keyword evidence="13" id="KW-0489">Methyltransferase</keyword>
<dbReference type="EMBL" id="LC203440">
    <property type="protein sequence ID" value="BBD05317.1"/>
    <property type="molecule type" value="Genomic_DNA"/>
</dbReference>
<dbReference type="Gene3D" id="3.40.50.150">
    <property type="entry name" value="Vaccinia Virus protein VP39"/>
    <property type="match status" value="1"/>
</dbReference>
<feature type="binding site" evidence="2">
    <location>
        <position position="80"/>
    </location>
    <ligand>
        <name>S-adenosyl-L-methionine</name>
        <dbReference type="ChEBI" id="CHEBI:59789"/>
    </ligand>
</feature>
<dbReference type="InterPro" id="IPR029063">
    <property type="entry name" value="SAM-dependent_MTases_sf"/>
</dbReference>
<dbReference type="EMBL" id="LC203448">
    <property type="protein sequence ID" value="BBD05325.1"/>
    <property type="molecule type" value="Genomic_DNA"/>
</dbReference>
<evidence type="ECO:0000313" key="14">
    <source>
        <dbReference type="EMBL" id="BBD05324.1"/>
    </source>
</evidence>
<evidence type="ECO:0000313" key="15">
    <source>
        <dbReference type="EMBL" id="BBD05325.1"/>
    </source>
</evidence>
<feature type="binding site" evidence="1">
    <location>
        <position position="42"/>
    </location>
    <ligand>
        <name>Zn(2+)</name>
        <dbReference type="ChEBI" id="CHEBI:29105"/>
    </ligand>
</feature>
<dbReference type="EMBL" id="LC203444">
    <property type="protein sequence ID" value="BBD05321.1"/>
    <property type="molecule type" value="Genomic_DNA"/>
</dbReference>
<evidence type="ECO:0000313" key="12">
    <source>
        <dbReference type="EMBL" id="BBD05322.1"/>
    </source>
</evidence>
<dbReference type="AlphaFoldDB" id="A0A2Z6AQZ0"/>
<organism evidence="13">
    <name type="scientific">Melissococcus plutonius</name>
    <dbReference type="NCBI Taxonomy" id="33970"/>
    <lineage>
        <taxon>Bacteria</taxon>
        <taxon>Bacillati</taxon>
        <taxon>Bacillota</taxon>
        <taxon>Bacilli</taxon>
        <taxon>Lactobacillales</taxon>
        <taxon>Enterococcaceae</taxon>
        <taxon>Melissococcus</taxon>
    </lineage>
</organism>
<reference evidence="13" key="1">
    <citation type="submission" date="2016-12" db="EMBL/GenBank/DDBJ databases">
        <title>A gene involved in mirosamicin resistance of a honey bee pathogen, Melissococcus plutonius.</title>
        <authorList>
            <person name="Takamatsu D."/>
            <person name="Yoshida E."/>
            <person name="Watando E."/>
            <person name="Ueno Y."/>
            <person name="Kusumoto M."/>
            <person name="Okura M."/>
            <person name="Osaki M."/>
            <person name="Katsuda K."/>
        </authorList>
    </citation>
    <scope>NUCLEOTIDE SEQUENCE</scope>
    <source>
        <strain evidence="8">DAT1144</strain>
        <strain evidence="16">DAT1148</strain>
        <strain evidence="9">DAT1179</strain>
        <strain evidence="5">DAT561</strain>
        <strain evidence="6">DAT567</strain>
        <strain evidence="10">DAT606</strain>
        <strain evidence="11">DAT639</strain>
        <strain evidence="12">DAT792</strain>
        <strain evidence="7">DAT870</strain>
        <strain evidence="13">DAT886</strain>
        <strain evidence="14">DAT968</strain>
        <strain evidence="15">DAT987</strain>
    </source>
</reference>
<feature type="binding site" evidence="1">
    <location>
        <position position="22"/>
    </location>
    <ligand>
        <name>Zn(2+)</name>
        <dbReference type="ChEBI" id="CHEBI:29105"/>
    </ligand>
</feature>
<evidence type="ECO:0000313" key="5">
    <source>
        <dbReference type="EMBL" id="BBD05315.1"/>
    </source>
</evidence>
<dbReference type="EMBL" id="LC203445">
    <property type="protein sequence ID" value="BBD05322.1"/>
    <property type="molecule type" value="Genomic_DNA"/>
</dbReference>
<dbReference type="GO" id="GO:0032259">
    <property type="term" value="P:methylation"/>
    <property type="evidence" value="ECO:0007669"/>
    <property type="project" value="UniProtKB-KW"/>
</dbReference>
<proteinExistence type="predicted"/>
<dbReference type="EMBL" id="LC203438">
    <property type="protein sequence ID" value="BBD05315.1"/>
    <property type="molecule type" value="Genomic_DNA"/>
</dbReference>
<evidence type="ECO:0000313" key="8">
    <source>
        <dbReference type="EMBL" id="BBD05318.1"/>
    </source>
</evidence>
<evidence type="ECO:0000313" key="9">
    <source>
        <dbReference type="EMBL" id="BBD05319.1"/>
    </source>
</evidence>
<dbReference type="Pfam" id="PF13847">
    <property type="entry name" value="Methyltransf_31"/>
    <property type="match status" value="1"/>
</dbReference>
<feature type="binding site" evidence="1">
    <location>
        <position position="25"/>
    </location>
    <ligand>
        <name>Zn(2+)</name>
        <dbReference type="ChEBI" id="CHEBI:29105"/>
    </ligand>
</feature>
<dbReference type="EMBL" id="LC203446">
    <property type="protein sequence ID" value="BBD05323.1"/>
    <property type="molecule type" value="Genomic_DNA"/>
</dbReference>
<feature type="domain" description="23S rRNA (guanine(745)-N(1))-methyltransferase N-terminal" evidence="4">
    <location>
        <begin position="20"/>
        <end position="58"/>
    </location>
</feature>
<gene>
    <name evidence="13" type="primary">rlmA</name>
</gene>
<feature type="domain" description="Methyltransferase" evidence="3">
    <location>
        <begin position="98"/>
        <end position="206"/>
    </location>
</feature>
<dbReference type="PIRSF" id="PIRSF018249">
    <property type="entry name" value="MyrA_prd"/>
    <property type="match status" value="1"/>
</dbReference>
<dbReference type="EMBL" id="LC203443">
    <property type="protein sequence ID" value="BBD05320.1"/>
    <property type="molecule type" value="Genomic_DNA"/>
</dbReference>
<feature type="binding site" evidence="2">
    <location>
        <position position="193"/>
    </location>
    <ligand>
        <name>S-adenosyl-L-methionine</name>
        <dbReference type="ChEBI" id="CHEBI:59789"/>
    </ligand>
</feature>
<evidence type="ECO:0000313" key="13">
    <source>
        <dbReference type="EMBL" id="BBD05323.1"/>
    </source>
</evidence>
<evidence type="ECO:0000313" key="10">
    <source>
        <dbReference type="EMBL" id="BBD05320.1"/>
    </source>
</evidence>
<evidence type="ECO:0000256" key="2">
    <source>
        <dbReference type="PIRSR" id="PIRSR018249-2"/>
    </source>
</evidence>
<evidence type="ECO:0000256" key="1">
    <source>
        <dbReference type="PIRSR" id="PIRSR018249-1"/>
    </source>
</evidence>
<evidence type="ECO:0000313" key="7">
    <source>
        <dbReference type="EMBL" id="BBD05317.1"/>
    </source>
</evidence>
<feature type="binding site" evidence="2">
    <location>
        <begin position="105"/>
        <end position="106"/>
    </location>
    <ligand>
        <name>S-adenosyl-L-methionine</name>
        <dbReference type="ChEBI" id="CHEBI:59789"/>
    </ligand>
</feature>
<evidence type="ECO:0000313" key="6">
    <source>
        <dbReference type="EMBL" id="BBD05316.1"/>
    </source>
</evidence>
<sequence length="284" mass="32857">MLLKKIEQAQQFLQKNESLFRCPICYHSFYLNSYSLICKNNHQFDLSKKGTLYFLNHQVKTEYSKKMLIPRGNLIKNGMYQQVLDAIQQKITAMNGITLDIGCGEGSFLTQLTERGLNGFKIGFDISKDGIYLASSQPVGTGFWGVADLTNLPISSDSIDTIINIFSPAYYQEFTRVLKKDGKIIKIIPEIDYLKELRQIFYPGNEQKQFYSNQKVIERFEQAMIIEEKERITYTFSIPKHCQLDLLEMSPLEWQVSSEIKQRAQQYPLAEITIDICLLKGRKK</sequence>
<keyword evidence="1" id="KW-0479">Metal-binding</keyword>
<dbReference type="EMBL" id="LC203447">
    <property type="protein sequence ID" value="BBD05324.1"/>
    <property type="molecule type" value="Genomic_DNA"/>
</dbReference>
<feature type="binding site" evidence="1">
    <location>
        <position position="38"/>
    </location>
    <ligand>
        <name>Zn(2+)</name>
        <dbReference type="ChEBI" id="CHEBI:29105"/>
    </ligand>
</feature>
<dbReference type="EMBL" id="LC203441">
    <property type="protein sequence ID" value="BBD05318.1"/>
    <property type="molecule type" value="Genomic_DNA"/>
</dbReference>